<dbReference type="InterPro" id="IPR036407">
    <property type="entry name" value="DM_DNA-bd_sf"/>
</dbReference>
<dbReference type="FunFam" id="4.10.1040.10:FF:000001">
    <property type="entry name" value="doublesex- and mab-3-related transcription factor 1"/>
    <property type="match status" value="1"/>
</dbReference>
<keyword evidence="4 6" id="KW-0238">DNA-binding</keyword>
<feature type="compositionally biased region" description="Basic residues" evidence="7">
    <location>
        <begin position="20"/>
        <end position="30"/>
    </location>
</feature>
<keyword evidence="3 6" id="KW-0862">Zinc</keyword>
<dbReference type="AlphaFoldDB" id="A0A3B4F4N7"/>
<proteinExistence type="inferred from homology"/>
<evidence type="ECO:0000256" key="1">
    <source>
        <dbReference type="ARBA" id="ARBA00006834"/>
    </source>
</evidence>
<evidence type="ECO:0000256" key="7">
    <source>
        <dbReference type="SAM" id="MobiDB-lite"/>
    </source>
</evidence>
<accession>A0A3B4F4N7</accession>
<dbReference type="SUPFAM" id="SSF82927">
    <property type="entry name" value="Cysteine-rich DNA binding domain, (DM domain)"/>
    <property type="match status" value="1"/>
</dbReference>
<feature type="region of interest" description="Disordered" evidence="7">
    <location>
        <begin position="1"/>
        <end position="30"/>
    </location>
</feature>
<feature type="DNA-binding region" description="DM" evidence="6">
    <location>
        <begin position="30"/>
        <end position="77"/>
    </location>
</feature>
<dbReference type="InterPro" id="IPR026607">
    <property type="entry name" value="DMRT"/>
</dbReference>
<protein>
    <submittedName>
        <fullName evidence="9">Doublesex- and mab-3-related transcription factor 1-like</fullName>
    </submittedName>
</protein>
<evidence type="ECO:0000259" key="8">
    <source>
        <dbReference type="PROSITE" id="PS50809"/>
    </source>
</evidence>
<dbReference type="GO" id="GO:0005634">
    <property type="term" value="C:nucleus"/>
    <property type="evidence" value="ECO:0007669"/>
    <property type="project" value="UniProtKB-SubCell"/>
</dbReference>
<sequence length="266" mass="29275">MSQDKQSKQVPDCSGPMSPKAKKSPRMPKCSRCRNHGYVSPLKGHKRFCNWRDCQCPKCKLIAERQRVMAAQVTQFRLLKQPATHFTLHPLGLIVICLFLCPGTRSASSPSPSAAARAHTEGPSDLLLETPYYNFYQPSRYPTYYGNLYNYPQYQQMPHGDGRLPSHNVSSQYRMHSYYPAATYLTQGLGSTTCVPPFFSLDDSNNSCSETMAASFSPGSISAGHDSTMICRSISSLVNVDAKAECEASSQADGFTVDSIEGGATK</sequence>
<evidence type="ECO:0000256" key="2">
    <source>
        <dbReference type="ARBA" id="ARBA00022723"/>
    </source>
</evidence>
<evidence type="ECO:0000256" key="4">
    <source>
        <dbReference type="ARBA" id="ARBA00023125"/>
    </source>
</evidence>
<dbReference type="GO" id="GO:0000981">
    <property type="term" value="F:DNA-binding transcription factor activity, RNA polymerase II-specific"/>
    <property type="evidence" value="ECO:0007669"/>
    <property type="project" value="TreeGrafter"/>
</dbReference>
<dbReference type="InterPro" id="IPR001275">
    <property type="entry name" value="DM_DNA-bd"/>
</dbReference>
<reference evidence="9" key="1">
    <citation type="submission" date="2023-09" db="UniProtKB">
        <authorList>
            <consortium name="Ensembl"/>
        </authorList>
    </citation>
    <scope>IDENTIFICATION</scope>
</reference>
<dbReference type="GO" id="GO:0007548">
    <property type="term" value="P:sex differentiation"/>
    <property type="evidence" value="ECO:0007669"/>
    <property type="project" value="TreeGrafter"/>
</dbReference>
<dbReference type="SMART" id="SM00301">
    <property type="entry name" value="DM"/>
    <property type="match status" value="1"/>
</dbReference>
<evidence type="ECO:0000256" key="3">
    <source>
        <dbReference type="ARBA" id="ARBA00022833"/>
    </source>
</evidence>
<evidence type="ECO:0000256" key="5">
    <source>
        <dbReference type="ARBA" id="ARBA00023242"/>
    </source>
</evidence>
<dbReference type="PANTHER" id="PTHR12322:SF70">
    <property type="entry name" value="DOUBLESEX- AND MAB-3-RELATED TRANSCRIPTION FACTOR 1"/>
    <property type="match status" value="1"/>
</dbReference>
<name>A0A3B4F4N7_9CICH</name>
<comment type="similarity">
    <text evidence="1">Belongs to the DMRT family.</text>
</comment>
<feature type="domain" description="DM" evidence="8">
    <location>
        <begin position="30"/>
        <end position="77"/>
    </location>
</feature>
<organism evidence="9">
    <name type="scientific">Pundamilia nyererei</name>
    <dbReference type="NCBI Taxonomy" id="303518"/>
    <lineage>
        <taxon>Eukaryota</taxon>
        <taxon>Metazoa</taxon>
        <taxon>Chordata</taxon>
        <taxon>Craniata</taxon>
        <taxon>Vertebrata</taxon>
        <taxon>Euteleostomi</taxon>
        <taxon>Actinopterygii</taxon>
        <taxon>Neopterygii</taxon>
        <taxon>Teleostei</taxon>
        <taxon>Neoteleostei</taxon>
        <taxon>Acanthomorphata</taxon>
        <taxon>Ovalentaria</taxon>
        <taxon>Cichlomorphae</taxon>
        <taxon>Cichliformes</taxon>
        <taxon>Cichlidae</taxon>
        <taxon>African cichlids</taxon>
        <taxon>Pseudocrenilabrinae</taxon>
        <taxon>Haplochromini</taxon>
        <taxon>Pundamilia</taxon>
    </lineage>
</organism>
<evidence type="ECO:0000313" key="9">
    <source>
        <dbReference type="Ensembl" id="ENSPNYP00000005550.1"/>
    </source>
</evidence>
<dbReference type="GeneTree" id="ENSGT00940000156489"/>
<dbReference type="Ensembl" id="ENSPNYT00000005693.1">
    <property type="protein sequence ID" value="ENSPNYP00000005550.1"/>
    <property type="gene ID" value="ENSPNYG00000004057.1"/>
</dbReference>
<dbReference type="Pfam" id="PF00751">
    <property type="entry name" value="DM"/>
    <property type="match status" value="1"/>
</dbReference>
<dbReference type="PANTHER" id="PTHR12322">
    <property type="entry name" value="DOUBLESEX AND MAB-3 RELATED TRANSCRIPTION FACTOR DMRT"/>
    <property type="match status" value="1"/>
</dbReference>
<keyword evidence="2 6" id="KW-0479">Metal-binding</keyword>
<dbReference type="PROSITE" id="PS40000">
    <property type="entry name" value="DM_1"/>
    <property type="match status" value="1"/>
</dbReference>
<dbReference type="GO" id="GO:0000978">
    <property type="term" value="F:RNA polymerase II cis-regulatory region sequence-specific DNA binding"/>
    <property type="evidence" value="ECO:0007669"/>
    <property type="project" value="TreeGrafter"/>
</dbReference>
<evidence type="ECO:0000256" key="6">
    <source>
        <dbReference type="PROSITE-ProRule" id="PRU00070"/>
    </source>
</evidence>
<comment type="subcellular location">
    <subcellularLocation>
        <location evidence="6">Nucleus</location>
    </subcellularLocation>
</comment>
<keyword evidence="5 6" id="KW-0539">Nucleus</keyword>
<dbReference type="GO" id="GO:0046872">
    <property type="term" value="F:metal ion binding"/>
    <property type="evidence" value="ECO:0007669"/>
    <property type="project" value="UniProtKB-KW"/>
</dbReference>
<dbReference type="Gene3D" id="4.10.1040.10">
    <property type="entry name" value="DM DNA-binding domain"/>
    <property type="match status" value="1"/>
</dbReference>
<dbReference type="PROSITE" id="PS50809">
    <property type="entry name" value="DM_2"/>
    <property type="match status" value="1"/>
</dbReference>